<feature type="compositionally biased region" description="Basic and acidic residues" evidence="1">
    <location>
        <begin position="459"/>
        <end position="468"/>
    </location>
</feature>
<gene>
    <name evidence="2" type="ORF">GOMPHAMPRED_000104</name>
</gene>
<feature type="region of interest" description="Disordered" evidence="1">
    <location>
        <begin position="450"/>
        <end position="561"/>
    </location>
</feature>
<protein>
    <submittedName>
        <fullName evidence="2">Uncharacterized protein</fullName>
    </submittedName>
</protein>
<feature type="compositionally biased region" description="Basic and acidic residues" evidence="1">
    <location>
        <begin position="978"/>
        <end position="990"/>
    </location>
</feature>
<feature type="compositionally biased region" description="Polar residues" evidence="1">
    <location>
        <begin position="1673"/>
        <end position="1687"/>
    </location>
</feature>
<feature type="region of interest" description="Disordered" evidence="1">
    <location>
        <begin position="1451"/>
        <end position="1515"/>
    </location>
</feature>
<feature type="region of interest" description="Disordered" evidence="1">
    <location>
        <begin position="1537"/>
        <end position="1638"/>
    </location>
</feature>
<evidence type="ECO:0000313" key="2">
    <source>
        <dbReference type="EMBL" id="CAF9903137.1"/>
    </source>
</evidence>
<comment type="caution">
    <text evidence="2">The sequence shown here is derived from an EMBL/GenBank/DDBJ whole genome shotgun (WGS) entry which is preliminary data.</text>
</comment>
<accession>A0A8H3EFQ8</accession>
<dbReference type="Proteomes" id="UP000664169">
    <property type="component" value="Unassembled WGS sequence"/>
</dbReference>
<reference evidence="2" key="1">
    <citation type="submission" date="2021-03" db="EMBL/GenBank/DDBJ databases">
        <authorList>
            <person name="Tagirdzhanova G."/>
        </authorList>
    </citation>
    <scope>NUCLEOTIDE SEQUENCE</scope>
</reference>
<feature type="compositionally biased region" description="Polar residues" evidence="1">
    <location>
        <begin position="1746"/>
        <end position="1765"/>
    </location>
</feature>
<feature type="compositionally biased region" description="Basic and acidic residues" evidence="1">
    <location>
        <begin position="908"/>
        <end position="917"/>
    </location>
</feature>
<feature type="compositionally biased region" description="Polar residues" evidence="1">
    <location>
        <begin position="517"/>
        <end position="530"/>
    </location>
</feature>
<organism evidence="2 3">
    <name type="scientific">Gomphillus americanus</name>
    <dbReference type="NCBI Taxonomy" id="1940652"/>
    <lineage>
        <taxon>Eukaryota</taxon>
        <taxon>Fungi</taxon>
        <taxon>Dikarya</taxon>
        <taxon>Ascomycota</taxon>
        <taxon>Pezizomycotina</taxon>
        <taxon>Lecanoromycetes</taxon>
        <taxon>OSLEUM clade</taxon>
        <taxon>Ostropomycetidae</taxon>
        <taxon>Ostropales</taxon>
        <taxon>Graphidaceae</taxon>
        <taxon>Gomphilloideae</taxon>
        <taxon>Gomphillus</taxon>
    </lineage>
</organism>
<name>A0A8H3EFQ8_9LECA</name>
<feature type="region of interest" description="Disordered" evidence="1">
    <location>
        <begin position="855"/>
        <end position="921"/>
    </location>
</feature>
<feature type="compositionally biased region" description="Polar residues" evidence="1">
    <location>
        <begin position="1"/>
        <end position="13"/>
    </location>
</feature>
<feature type="region of interest" description="Disordered" evidence="1">
    <location>
        <begin position="394"/>
        <end position="425"/>
    </location>
</feature>
<feature type="region of interest" description="Disordered" evidence="1">
    <location>
        <begin position="1669"/>
        <end position="1702"/>
    </location>
</feature>
<feature type="region of interest" description="Disordered" evidence="1">
    <location>
        <begin position="329"/>
        <end position="356"/>
    </location>
</feature>
<feature type="compositionally biased region" description="Polar residues" evidence="1">
    <location>
        <begin position="1574"/>
        <end position="1586"/>
    </location>
</feature>
<feature type="compositionally biased region" description="Basic and acidic residues" evidence="1">
    <location>
        <begin position="1479"/>
        <end position="1496"/>
    </location>
</feature>
<feature type="compositionally biased region" description="Polar residues" evidence="1">
    <location>
        <begin position="1603"/>
        <end position="1621"/>
    </location>
</feature>
<feature type="compositionally biased region" description="Basic and acidic residues" evidence="1">
    <location>
        <begin position="410"/>
        <end position="425"/>
    </location>
</feature>
<feature type="compositionally biased region" description="Low complexity" evidence="1">
    <location>
        <begin position="1451"/>
        <end position="1461"/>
    </location>
</feature>
<evidence type="ECO:0000256" key="1">
    <source>
        <dbReference type="SAM" id="MobiDB-lite"/>
    </source>
</evidence>
<feature type="compositionally biased region" description="Acidic residues" evidence="1">
    <location>
        <begin position="484"/>
        <end position="493"/>
    </location>
</feature>
<sequence>MSSNGRVEHQWQNAGAGLEEVVEESMSETSFEQQPPPRHPIPTMQGAFEESILEEPEESTLSKKDSVFRRKILLERPQYQRIVGSKWTQKPGEKFHPLWKLVSQLAFGMHLLHQELAKSEEEVIKILQTHVDEVDGFLERTTEDFDLAQHDINERIRYLQLPLEHGEVFDTMLTDRAFRTAMVEGNIKIEHIVDRTSMALTDSLKDVKKGSDGTKELARYLRRLEKTWYVRDDTITEVFHAMMGNTEGWTAALQGLQEKGKLLSKSLEHLRAIIAEIQRLVGIASRRNVPQQYTPLTAQYGRSAVTSQSPPGSRSPEDNDIIASSFAMMSNDSTSRIEQEPNTTVYEERNRSSPALHANPILEEEDESDQSDHFPISLHSTADASARIQAPIEVNASVRTPPEDDAASSGHHETSHLHTRDLTQDDRTDLKHRAGVSALGAIASVATESNATISTSRSQLHDDTDRLTSRPSGRAAYVPRPEVIEEEDEDSDDSGYTADIIGSAPITSMAPIPSPVENRSPQFPSPTDQANESHESDQVPDYSPPKIEFRSSIPKPAETKVNEATKEFTLPPLDLESETPLPVLTPLDYERMRADRIIPDFDLKVPEEYVKSDSSAEIRDSESKATISDLAEPKAIETKAAEPHEIKLPTIDLDPTNIEKPKTLSHPFQHEDSAANPVEQTIAAHSIISSIDNSSSSSDATPMSVPLAEQRNVYHEESPRSVYTEIPWLPEFENDDAISYSDQYVPRLNHLIPDHLLPPRSDSLNLNSDQFVPHPDQFYQDSKRSSGQFIPHPDQFYQDSRSEYSVKMGLLTSDIPRTAEFAVHTQADKTSDSSSSISEGQLVDDMKTPVQNSHAIFPGSATGPVRYEQESPPSEDEKAFPLPPHAEVFTRTQSMSKDIHRKPVPRPQQREAPKSDSAKQVPAAISGLATTTAATAIAVNEASESDTPTLTKGPRQLPIDDLLIRLRHGAGLVTPTEPDPKPDLTIDSRLSETQNTIDSPDKRNSEIDDDLLISPRNESTALQFGPDRNKELPLKQHDEVGVTHQANAEPVVHPIQADPVISARPVEPIIHSIQAEPIIHSVQLKSKDLSYASVQKDNSMPETGQISAETYTQQQQHQGTIVDESTLGLSEPPVIGLVPMPETRLAPTQGAGQLNSRIEAQRELPPPQINIQHEQSVPAISRRLAILEPRLQRRASYSDNRTTQRISTLQQSSFAKNGLLSPDFVNLSPKQYPHSALVPASSPWTFFSKDDMDHSYRRRRAHSLYSPATPYDLEWLLRRTPSDMAVSPMRWSEIYGWRSGQSSAVSPLGYPFGARSNPISPMKQGLSIDNVLDGTKSKSTKIEAPLAATTLNSNLMLTDLDAVRGQLSQAAEVKPIQPAWREPTLREQKADRPAIRVSSIYSKAPDLDLEYSPPIDLPRIVRTETGYESFYSQTQPSSAYTDMTFGQISPAPAISSAKPSPLHFVSRDRIPDAPASPRSPKEEPKFPLEISDEKQTVVEMPPVSPGLKSLTSATVTGPEPDFPFLSATYGGPEPDYYYYSTSFDEPEETSPRRTNSELAAPNATEKSRNEHPQQDNGMPQPSAANHNENEQQQQSIMIDTEDSMQSSQPGSFPTAYRQNSMSKRREGPPPALSLKLFPSMDSMSRAAISPRSPRPQDLIAESGRSMVTLPIPNLSTSNLMPPVTQEQAAPVTAQKPNRSPLKKLFKDALSPSLLTSRLKRDKSHRRGRSSIEKSLAKDAAIANAQTATGMAQTHGLNGTSDSASSLLRKGSMPVLPDGRRPSGERVLYGMPGSDGNPF</sequence>
<evidence type="ECO:0000313" key="3">
    <source>
        <dbReference type="Proteomes" id="UP000664169"/>
    </source>
</evidence>
<dbReference type="EMBL" id="CAJPDQ010000001">
    <property type="protein sequence ID" value="CAF9903137.1"/>
    <property type="molecule type" value="Genomic_DNA"/>
</dbReference>
<feature type="region of interest" description="Disordered" evidence="1">
    <location>
        <begin position="300"/>
        <end position="319"/>
    </location>
</feature>
<feature type="region of interest" description="Disordered" evidence="1">
    <location>
        <begin position="1"/>
        <end position="40"/>
    </location>
</feature>
<feature type="region of interest" description="Disordered" evidence="1">
    <location>
        <begin position="1746"/>
        <end position="1798"/>
    </location>
</feature>
<feature type="compositionally biased region" description="Polar residues" evidence="1">
    <location>
        <begin position="329"/>
        <end position="345"/>
    </location>
</feature>
<keyword evidence="3" id="KW-1185">Reference proteome</keyword>
<feature type="region of interest" description="Disordered" evidence="1">
    <location>
        <begin position="971"/>
        <end position="1009"/>
    </location>
</feature>
<proteinExistence type="predicted"/>
<dbReference type="OrthoDB" id="5389734at2759"/>